<accession>A0A8S0X0V6</accession>
<dbReference type="GO" id="GO:0003677">
    <property type="term" value="F:DNA binding"/>
    <property type="evidence" value="ECO:0007669"/>
    <property type="project" value="UniProtKB-KW"/>
</dbReference>
<sequence>MAIARGYKEFELVPIFYLREEEIVAKLESRVNEADMWLFSGQVPYAIAKAWGGVTKPMFYVTYEGSSLYRTLLQIALERKWNLERLSYDTFRPSVLERTFAEANIQAKPVHVKYYPGVISVKELSDYHEALYRGGRTEGAVTCLRSAFLELQRRGVPAFRVLPTVASVESVLNLILRAKEALHFREAQIAVQMIEVDTFLGLIKNKFVTDELYKLELQVTEKLLRYARKVRGSLKQAGPGRYVIFTTRKLLEDITGDFHFVPDLEDLKIAPGAITCGIGTGTSAYEAETHAGQALLHAHGQGKGSWMAFFDDNTIVGPLGHPEQVAYSCAPETLQQTSHDSGLSVSTLSKLDSVLKKIGHREINAHDLAQHLRVQPRSARRLLLALEAAGYAEVVGESNPHPRGRPRRIYRVNFGDSSG</sequence>
<evidence type="ECO:0000313" key="1">
    <source>
        <dbReference type="EMBL" id="CAA7602791.1"/>
    </source>
</evidence>
<dbReference type="EMBL" id="LR746496">
    <property type="protein sequence ID" value="CAA7602791.1"/>
    <property type="molecule type" value="Genomic_DNA"/>
</dbReference>
<dbReference type="AlphaFoldDB" id="A0A8S0X0V6"/>
<keyword evidence="1" id="KW-0238">DNA-binding</keyword>
<dbReference type="SUPFAM" id="SSF46785">
    <property type="entry name" value="Winged helix' DNA-binding domain"/>
    <property type="match status" value="1"/>
</dbReference>
<dbReference type="InterPro" id="IPR043128">
    <property type="entry name" value="Rev_trsase/Diguanyl_cyclase"/>
</dbReference>
<dbReference type="KEGG" id="aacx:DEACI_3470"/>
<dbReference type="Proteomes" id="UP001071230">
    <property type="component" value="Unassembled WGS sequence"/>
</dbReference>
<keyword evidence="3" id="KW-1185">Reference proteome</keyword>
<evidence type="ECO:0000313" key="3">
    <source>
        <dbReference type="Proteomes" id="UP001071230"/>
    </source>
</evidence>
<dbReference type="Proteomes" id="UP000836597">
    <property type="component" value="Chromosome"/>
</dbReference>
<organism evidence="1">
    <name type="scientific">Acididesulfobacillus acetoxydans</name>
    <dbReference type="NCBI Taxonomy" id="1561005"/>
    <lineage>
        <taxon>Bacteria</taxon>
        <taxon>Bacillati</taxon>
        <taxon>Bacillota</taxon>
        <taxon>Clostridia</taxon>
        <taxon>Eubacteriales</taxon>
        <taxon>Peptococcaceae</taxon>
        <taxon>Acididesulfobacillus</taxon>
    </lineage>
</organism>
<dbReference type="RefSeq" id="WP_240986111.1">
    <property type="nucleotide sequence ID" value="NZ_CDGJ01000027.1"/>
</dbReference>
<dbReference type="EMBL" id="CDGJ01000027">
    <property type="protein sequence ID" value="CEJ06352.1"/>
    <property type="molecule type" value="Genomic_DNA"/>
</dbReference>
<protein>
    <submittedName>
        <fullName evidence="2">Transcriptional regulator</fullName>
    </submittedName>
    <submittedName>
        <fullName evidence="1">Winged helix-turn-helix DNA-binding domain protein</fullName>
    </submittedName>
</protein>
<proteinExistence type="predicted"/>
<gene>
    <name evidence="2" type="ORF">DEACI_0800</name>
    <name evidence="1" type="ORF">DEACI_3470</name>
</gene>
<name>A0A8S0X0V6_9FIRM</name>
<dbReference type="Gene3D" id="3.30.70.270">
    <property type="match status" value="1"/>
</dbReference>
<reference evidence="2" key="1">
    <citation type="submission" date="2014-11" db="EMBL/GenBank/DDBJ databases">
        <authorList>
            <person name="Hornung B.V."/>
        </authorList>
    </citation>
    <scope>NUCLEOTIDE SEQUENCE</scope>
    <source>
        <strain evidence="2">INE</strain>
    </source>
</reference>
<dbReference type="InterPro" id="IPR036390">
    <property type="entry name" value="WH_DNA-bd_sf"/>
</dbReference>
<reference evidence="1" key="2">
    <citation type="submission" date="2020-01" db="EMBL/GenBank/DDBJ databases">
        <authorList>
            <person name="Hornung B."/>
        </authorList>
    </citation>
    <scope>NUCLEOTIDE SEQUENCE</scope>
    <source>
        <strain evidence="1">PacBioINE</strain>
    </source>
</reference>
<evidence type="ECO:0000313" key="2">
    <source>
        <dbReference type="EMBL" id="CEJ06352.1"/>
    </source>
</evidence>